<protein>
    <recommendedName>
        <fullName evidence="3">DUF3221 domain-containing protein</fullName>
    </recommendedName>
</protein>
<dbReference type="AlphaFoldDB" id="A0A1H2TVN9"/>
<evidence type="ECO:0000313" key="1">
    <source>
        <dbReference type="EMBL" id="SDW47965.1"/>
    </source>
</evidence>
<gene>
    <name evidence="1" type="ORF">SAMN05660923_00822</name>
</gene>
<evidence type="ECO:0008006" key="3">
    <source>
        <dbReference type="Google" id="ProtNLM"/>
    </source>
</evidence>
<reference evidence="1 2" key="1">
    <citation type="submission" date="2016-10" db="EMBL/GenBank/DDBJ databases">
        <authorList>
            <person name="de Groot N.N."/>
        </authorList>
    </citation>
    <scope>NUCLEOTIDE SEQUENCE [LARGE SCALE GENOMIC DNA]</scope>
    <source>
        <strain evidence="1 2">DSM 23310</strain>
    </source>
</reference>
<proteinExistence type="predicted"/>
<accession>A0A1H2TVN9</accession>
<sequence length="117" mass="13099">MKRIIFISFFLIILLAIAACSKEVAEKIGIRGQITEIYIDEENLFIQGILVEGEVEEDTIYDSANVTINDDTKILKDEQEVTVDYLEEGLTVEVVFDGPVAESYPVQGTAKEIIIIE</sequence>
<dbReference type="RefSeq" id="WP_093751131.1">
    <property type="nucleotide sequence ID" value="NZ_FNNG01000002.1"/>
</dbReference>
<dbReference type="InterPro" id="IPR021598">
    <property type="entry name" value="DUF3221"/>
</dbReference>
<keyword evidence="2" id="KW-1185">Reference proteome</keyword>
<evidence type="ECO:0000313" key="2">
    <source>
        <dbReference type="Proteomes" id="UP000198828"/>
    </source>
</evidence>
<dbReference type="EMBL" id="FNNG01000002">
    <property type="protein sequence ID" value="SDW47965.1"/>
    <property type="molecule type" value="Genomic_DNA"/>
</dbReference>
<dbReference type="Pfam" id="PF11518">
    <property type="entry name" value="DUF3221"/>
    <property type="match status" value="1"/>
</dbReference>
<dbReference type="Proteomes" id="UP000198828">
    <property type="component" value="Unassembled WGS sequence"/>
</dbReference>
<dbReference type="OrthoDB" id="2662747at2"/>
<dbReference type="PROSITE" id="PS51257">
    <property type="entry name" value="PROKAR_LIPOPROTEIN"/>
    <property type="match status" value="1"/>
</dbReference>
<name>A0A1H2TVN9_9FIRM</name>
<organism evidence="1 2">
    <name type="scientific">Tepidimicrobium xylanilyticum</name>
    <dbReference type="NCBI Taxonomy" id="1123352"/>
    <lineage>
        <taxon>Bacteria</taxon>
        <taxon>Bacillati</taxon>
        <taxon>Bacillota</taxon>
        <taxon>Tissierellia</taxon>
        <taxon>Tissierellales</taxon>
        <taxon>Tepidimicrobiaceae</taxon>
        <taxon>Tepidimicrobium</taxon>
    </lineage>
</organism>